<dbReference type="InterPro" id="IPR050324">
    <property type="entry name" value="CDP-alcohol_PTase-I"/>
</dbReference>
<reference evidence="13" key="1">
    <citation type="journal article" date="2018" name="Nat. Microbiol.">
        <title>Leveraging single-cell genomics to expand the fungal tree of life.</title>
        <authorList>
            <person name="Ahrendt S.R."/>
            <person name="Quandt C.A."/>
            <person name="Ciobanu D."/>
            <person name="Clum A."/>
            <person name="Salamov A."/>
            <person name="Andreopoulos B."/>
            <person name="Cheng J.F."/>
            <person name="Woyke T."/>
            <person name="Pelin A."/>
            <person name="Henrissat B."/>
            <person name="Reynolds N.K."/>
            <person name="Benny G.L."/>
            <person name="Smith M.E."/>
            <person name="James T.Y."/>
            <person name="Grigoriev I.V."/>
        </authorList>
    </citation>
    <scope>NUCLEOTIDE SEQUENCE [LARGE SCALE GENOMIC DNA]</scope>
    <source>
        <strain evidence="13">RSA 468</strain>
    </source>
</reference>
<dbReference type="GO" id="GO:0016020">
    <property type="term" value="C:membrane"/>
    <property type="evidence" value="ECO:0007669"/>
    <property type="project" value="UniProtKB-SubCell"/>
</dbReference>
<sequence length="208" mass="22840">LKENIYTIPNFLTLSRLACSPYIGYLIVQQQYEWALIGCLAFGATDFLDGYIARRFKMQSVVGSILDPAADKALMTVLTVSLAMGELLPLPLAALILARDAGLVISAFYYRYISLPPPKTLVRYFDFSLPSAEIHPTTISKINTGLQLGLMVASLVSPVFGVVDSHFLKALQYTVGATTVMSGFSYIRSKDAVKILSRKQQVPKDPQP</sequence>
<evidence type="ECO:0000256" key="2">
    <source>
        <dbReference type="ARBA" id="ARBA00010441"/>
    </source>
</evidence>
<dbReference type="PIRSF" id="PIRSF000847">
    <property type="entry name" value="Phos_ph_gly_syn"/>
    <property type="match status" value="1"/>
</dbReference>
<dbReference type="PANTHER" id="PTHR14269:SF60">
    <property type="entry name" value="CARDIOLIPIN SYNTHASE (CMP-FORMING)"/>
    <property type="match status" value="1"/>
</dbReference>
<dbReference type="InterPro" id="IPR004570">
    <property type="entry name" value="Phosphatidylglycerol_P_synth"/>
</dbReference>
<organism evidence="12 13">
    <name type="scientific">Dimargaris cristalligena</name>
    <dbReference type="NCBI Taxonomy" id="215637"/>
    <lineage>
        <taxon>Eukaryota</taxon>
        <taxon>Fungi</taxon>
        <taxon>Fungi incertae sedis</taxon>
        <taxon>Zoopagomycota</taxon>
        <taxon>Kickxellomycotina</taxon>
        <taxon>Dimargaritomycetes</taxon>
        <taxon>Dimargaritales</taxon>
        <taxon>Dimargaritaceae</taxon>
        <taxon>Dimargaris</taxon>
    </lineage>
</organism>
<comment type="subcellular location">
    <subcellularLocation>
        <location evidence="1">Membrane</location>
        <topology evidence="1">Multi-pass membrane protein</topology>
    </subcellularLocation>
</comment>
<evidence type="ECO:0000256" key="4">
    <source>
        <dbReference type="ARBA" id="ARBA00022679"/>
    </source>
</evidence>
<evidence type="ECO:0000256" key="8">
    <source>
        <dbReference type="ARBA" id="ARBA00023136"/>
    </source>
</evidence>
<dbReference type="EMBL" id="ML002321">
    <property type="protein sequence ID" value="RKP38868.1"/>
    <property type="molecule type" value="Genomic_DNA"/>
</dbReference>
<dbReference type="GO" id="GO:0032049">
    <property type="term" value="P:cardiolipin biosynthetic process"/>
    <property type="evidence" value="ECO:0007669"/>
    <property type="project" value="TreeGrafter"/>
</dbReference>
<dbReference type="Pfam" id="PF01066">
    <property type="entry name" value="CDP-OH_P_transf"/>
    <property type="match status" value="1"/>
</dbReference>
<keyword evidence="3" id="KW-0444">Lipid biosynthesis</keyword>
<dbReference type="GO" id="GO:0008444">
    <property type="term" value="F:CDP-diacylglycerol-glycerol-3-phosphate 3-phosphatidyltransferase activity"/>
    <property type="evidence" value="ECO:0007669"/>
    <property type="project" value="InterPro"/>
</dbReference>
<evidence type="ECO:0000256" key="5">
    <source>
        <dbReference type="ARBA" id="ARBA00022692"/>
    </source>
</evidence>
<dbReference type="InterPro" id="IPR000462">
    <property type="entry name" value="CDP-OH_P_trans"/>
</dbReference>
<evidence type="ECO:0000256" key="3">
    <source>
        <dbReference type="ARBA" id="ARBA00022516"/>
    </source>
</evidence>
<keyword evidence="8" id="KW-0472">Membrane</keyword>
<feature type="non-terminal residue" evidence="12">
    <location>
        <position position="1"/>
    </location>
</feature>
<dbReference type="GO" id="GO:0005739">
    <property type="term" value="C:mitochondrion"/>
    <property type="evidence" value="ECO:0007669"/>
    <property type="project" value="TreeGrafter"/>
</dbReference>
<evidence type="ECO:0000256" key="9">
    <source>
        <dbReference type="ARBA" id="ARBA00023209"/>
    </source>
</evidence>
<proteinExistence type="inferred from homology"/>
<dbReference type="Proteomes" id="UP000268162">
    <property type="component" value="Unassembled WGS sequence"/>
</dbReference>
<keyword evidence="10" id="KW-1208">Phospholipid metabolism</keyword>
<accession>A0A4P9ZZK3</accession>
<keyword evidence="7" id="KW-0443">Lipid metabolism</keyword>
<protein>
    <submittedName>
        <fullName evidence="12">CDP-alcohol phosphatidyltransferase-domain-containing protein</fullName>
    </submittedName>
</protein>
<keyword evidence="5" id="KW-0812">Transmembrane</keyword>
<dbReference type="STRING" id="215637.A0A4P9ZZK3"/>
<evidence type="ECO:0000256" key="10">
    <source>
        <dbReference type="ARBA" id="ARBA00023264"/>
    </source>
</evidence>
<gene>
    <name evidence="12" type="ORF">BJ085DRAFT_14094</name>
</gene>
<dbReference type="AlphaFoldDB" id="A0A4P9ZZK3"/>
<evidence type="ECO:0000313" key="13">
    <source>
        <dbReference type="Proteomes" id="UP000268162"/>
    </source>
</evidence>
<evidence type="ECO:0000313" key="12">
    <source>
        <dbReference type="EMBL" id="RKP38868.1"/>
    </source>
</evidence>
<comment type="similarity">
    <text evidence="2 11">Belongs to the CDP-alcohol phosphatidyltransferase class-I family.</text>
</comment>
<dbReference type="PANTHER" id="PTHR14269">
    <property type="entry name" value="CDP-DIACYLGLYCEROL--GLYCEROL-3-PHOSPHATE 3-PHOSPHATIDYLTRANSFERASE-RELATED"/>
    <property type="match status" value="1"/>
</dbReference>
<evidence type="ECO:0000256" key="11">
    <source>
        <dbReference type="RuleBase" id="RU003750"/>
    </source>
</evidence>
<keyword evidence="4 11" id="KW-0808">Transferase</keyword>
<evidence type="ECO:0000256" key="6">
    <source>
        <dbReference type="ARBA" id="ARBA00022989"/>
    </source>
</evidence>
<keyword evidence="6" id="KW-1133">Transmembrane helix</keyword>
<dbReference type="GO" id="GO:0043337">
    <property type="term" value="F:cardiolipin synthase (CMP-forming)"/>
    <property type="evidence" value="ECO:0007669"/>
    <property type="project" value="TreeGrafter"/>
</dbReference>
<keyword evidence="9" id="KW-0594">Phospholipid biosynthesis</keyword>
<dbReference type="InterPro" id="IPR048254">
    <property type="entry name" value="CDP_ALCOHOL_P_TRANSF_CS"/>
</dbReference>
<name>A0A4P9ZZK3_9FUNG</name>
<dbReference type="PROSITE" id="PS00379">
    <property type="entry name" value="CDP_ALCOHOL_P_TRANSF"/>
    <property type="match status" value="1"/>
</dbReference>
<dbReference type="Gene3D" id="1.20.120.1760">
    <property type="match status" value="1"/>
</dbReference>
<dbReference type="InterPro" id="IPR043130">
    <property type="entry name" value="CDP-OH_PTrfase_TM_dom"/>
</dbReference>
<keyword evidence="13" id="KW-1185">Reference proteome</keyword>
<evidence type="ECO:0000256" key="7">
    <source>
        <dbReference type="ARBA" id="ARBA00023098"/>
    </source>
</evidence>
<evidence type="ECO:0000256" key="1">
    <source>
        <dbReference type="ARBA" id="ARBA00004141"/>
    </source>
</evidence>